<evidence type="ECO:0000256" key="5">
    <source>
        <dbReference type="ARBA" id="ARBA00046006"/>
    </source>
</evidence>
<dbReference type="Gene3D" id="1.20.1460.10">
    <property type="entry name" value="subunit c (vma5p) of the yeast v-atpase, domain 2"/>
    <property type="match status" value="2"/>
</dbReference>
<comment type="function">
    <text evidence="5 6">Subunit of the V1 complex of vacuolar(H+)-ATPase (V-ATPase), a multisubunit enzyme composed of a peripheral complex (V1) that hydrolyzes ATP and a membrane integral complex (V0) that translocates protons. V-ATPase is responsible for acidifying and maintaining the pH of intracellular compartments and in some cell types, is targeted to the plasma membrane, where it is responsible for acidifying the extracellular environment. Subunit C is necessary for the assembly of the catalytic sector of the enzyme and is likely to have a specific function in its catalytic activity.</text>
</comment>
<dbReference type="Proteomes" id="UP000583613">
    <property type="component" value="Unassembled WGS sequence"/>
</dbReference>
<dbReference type="Gene3D" id="3.30.70.100">
    <property type="match status" value="1"/>
</dbReference>
<evidence type="ECO:0000256" key="3">
    <source>
        <dbReference type="ARBA" id="ARBA00022781"/>
    </source>
</evidence>
<evidence type="ECO:0000256" key="6">
    <source>
        <dbReference type="RuleBase" id="RU364010"/>
    </source>
</evidence>
<evidence type="ECO:0000256" key="1">
    <source>
        <dbReference type="ARBA" id="ARBA00006138"/>
    </source>
</evidence>
<keyword evidence="2 6" id="KW-0813">Transport</keyword>
<organism evidence="7 8">
    <name type="scientific">Eubucco bourcierii</name>
    <name type="common">red-headed barbet</name>
    <dbReference type="NCBI Taxonomy" id="91767"/>
    <lineage>
        <taxon>Eukaryota</taxon>
        <taxon>Metazoa</taxon>
        <taxon>Chordata</taxon>
        <taxon>Craniata</taxon>
        <taxon>Vertebrata</taxon>
        <taxon>Euteleostomi</taxon>
        <taxon>Archelosauria</taxon>
        <taxon>Archosauria</taxon>
        <taxon>Dinosauria</taxon>
        <taxon>Saurischia</taxon>
        <taxon>Theropoda</taxon>
        <taxon>Coelurosauria</taxon>
        <taxon>Aves</taxon>
        <taxon>Neognathae</taxon>
        <taxon>Neoaves</taxon>
        <taxon>Telluraves</taxon>
        <taxon>Coraciimorphae</taxon>
        <taxon>Piciformes</taxon>
        <taxon>Ramphastidae</taxon>
        <taxon>Eubucco</taxon>
    </lineage>
</organism>
<feature type="non-terminal residue" evidence="7">
    <location>
        <position position="1"/>
    </location>
</feature>
<keyword evidence="8" id="KW-1185">Reference proteome</keyword>
<accession>A0A7K8XX59</accession>
<dbReference type="InterPro" id="IPR004907">
    <property type="entry name" value="ATPase_V1-cplx_csu"/>
</dbReference>
<dbReference type="GO" id="GO:0000221">
    <property type="term" value="C:vacuolar proton-transporting V-type ATPase, V1 domain"/>
    <property type="evidence" value="ECO:0007669"/>
    <property type="project" value="TreeGrafter"/>
</dbReference>
<comment type="caution">
    <text evidence="7">The sequence shown here is derived from an EMBL/GenBank/DDBJ whole genome shotgun (WGS) entry which is preliminary data.</text>
</comment>
<dbReference type="GO" id="GO:0046961">
    <property type="term" value="F:proton-transporting ATPase activity, rotational mechanism"/>
    <property type="evidence" value="ECO:0007669"/>
    <property type="project" value="InterPro"/>
</dbReference>
<dbReference type="OrthoDB" id="6605928at2759"/>
<dbReference type="AlphaFoldDB" id="A0A7K8XX59"/>
<evidence type="ECO:0000256" key="2">
    <source>
        <dbReference type="ARBA" id="ARBA00022448"/>
    </source>
</evidence>
<keyword evidence="3 6" id="KW-0375">Hydrogen ion transport</keyword>
<dbReference type="InterPro" id="IPR036132">
    <property type="entry name" value="Vac_ATP_synth_c_sf"/>
</dbReference>
<evidence type="ECO:0000256" key="4">
    <source>
        <dbReference type="ARBA" id="ARBA00023065"/>
    </source>
</evidence>
<dbReference type="EMBL" id="VWZE01021240">
    <property type="protein sequence ID" value="NXF95935.1"/>
    <property type="molecule type" value="Genomic_DNA"/>
</dbReference>
<protein>
    <recommendedName>
        <fullName evidence="6">V-type proton ATPase subunit C</fullName>
    </recommendedName>
</protein>
<gene>
    <name evidence="7" type="primary">Atp6v1c2</name>
    <name evidence="7" type="ORF">EUBBOU_R08555</name>
</gene>
<dbReference type="GO" id="GO:0005765">
    <property type="term" value="C:lysosomal membrane"/>
    <property type="evidence" value="ECO:0007669"/>
    <property type="project" value="TreeGrafter"/>
</dbReference>
<comment type="similarity">
    <text evidence="1 6">Belongs to the V-ATPase C subunit family.</text>
</comment>
<dbReference type="PANTHER" id="PTHR10137:SF4">
    <property type="entry name" value="V-TYPE PROTON ATPASE SUBUNIT C 2"/>
    <property type="match status" value="1"/>
</dbReference>
<name>A0A7K8XX59_9PICI</name>
<dbReference type="PANTHER" id="PTHR10137">
    <property type="entry name" value="V-TYPE PROTON ATPASE SUBUNIT C"/>
    <property type="match status" value="1"/>
</dbReference>
<dbReference type="SUPFAM" id="SSF118203">
    <property type="entry name" value="Vacuolar ATP synthase subunit C"/>
    <property type="match status" value="1"/>
</dbReference>
<reference evidence="7 8" key="1">
    <citation type="submission" date="2019-09" db="EMBL/GenBank/DDBJ databases">
        <title>Bird 10,000 Genomes (B10K) Project - Family phase.</title>
        <authorList>
            <person name="Zhang G."/>
        </authorList>
    </citation>
    <scope>NUCLEOTIDE SEQUENCE [LARGE SCALE GENOMIC DNA]</scope>
    <source>
        <strain evidence="7">B10K-DU-001-04</strain>
        <tissue evidence="7">Muscle</tissue>
    </source>
</reference>
<keyword evidence="4 6" id="KW-0406">Ion transport</keyword>
<evidence type="ECO:0000313" key="8">
    <source>
        <dbReference type="Proteomes" id="UP000583613"/>
    </source>
</evidence>
<evidence type="ECO:0000313" key="7">
    <source>
        <dbReference type="EMBL" id="NXF95935.1"/>
    </source>
</evidence>
<dbReference type="FunFam" id="1.20.1460.10:FF:000004">
    <property type="entry name" value="V-type proton ATPase subunit C"/>
    <property type="match status" value="1"/>
</dbReference>
<dbReference type="FunFam" id="3.30.70.100:FF:000002">
    <property type="entry name" value="V-type proton ATPase subunit C"/>
    <property type="match status" value="1"/>
</dbReference>
<dbReference type="Pfam" id="PF03223">
    <property type="entry name" value="V-ATPase_C"/>
    <property type="match status" value="1"/>
</dbReference>
<dbReference type="Gene3D" id="3.30.70.1180">
    <property type="entry name" value="Vacuolar atp synthase subunit c, domain 1"/>
    <property type="match status" value="2"/>
</dbReference>
<feature type="non-terminal residue" evidence="7">
    <location>
        <position position="427"/>
    </location>
</feature>
<sequence>MSEFWLISAPGDKTNLQAWERMNTVTSKSNLSSNSKFHIPDLKVGTLDALVGLSDELGKLDSFAESVIKKIAQYIGEVMEDSKDKVQENLLANGVDLISYLTRFEWDMAKYPIKQPLKNISEALAKQVTQIETDLKTRSAAYNNIKGNLQSLEKKTVGNLLTRTLADIVHKEDFVLNSEYLITLLVVVPKSSYVQWQKTYESLSDMVVPRSTKMIAEDAEGGLFTVTLFRKVMDDFKAKARENRFTVREFYFDEKELKCEKEELMKLASDKKQQYVTSASDMSKHISLIHGFMVPTGSCELHLAQKTEAQQRMTALLCVFSQGPLLRWLKVNFSEAFVAWIHVKALRVFVESVLRYGLPVNFQAMLLQPNRKSVKRLRDVLNVVFKHLDEVAAASIMDPGMDIPGLQLSNQEYYPYVYFKIDLSLLD</sequence>
<dbReference type="CDD" id="cd14785">
    <property type="entry name" value="V-ATPase_C"/>
    <property type="match status" value="1"/>
</dbReference>
<proteinExistence type="inferred from homology"/>
<comment type="subunit">
    <text evidence="6">V-ATPase is a heteromultimeric enzyme made up of two complexes: the ATP-hydrolytic V1 complex and the proton translocation V0 complex. The V1 complex consists of three catalytic AB heterodimers that form a heterohexamer, three peripheral stalks each consisting of EG heterodimers, one central rotor including subunits D and F, and the regulatory subunits C and H. The proton translocation complex V0 consists of the proton transport subunit a, a ring of proteolipid subunits c9c'', rotary subunit d, subunits e and f, and two accessory subunits.</text>
</comment>